<feature type="binding site" evidence="22">
    <location>
        <position position="78"/>
    </location>
    <ligand>
        <name>ATP</name>
        <dbReference type="ChEBI" id="CHEBI:30616"/>
    </ligand>
</feature>
<keyword evidence="26" id="KW-1185">Reference proteome</keyword>
<protein>
    <recommendedName>
        <fullName evidence="4 24">Diacylglycerol kinase</fullName>
        <ecNumber evidence="3 24">2.7.1.107</ecNumber>
    </recommendedName>
</protein>
<dbReference type="GO" id="GO:0005524">
    <property type="term" value="F:ATP binding"/>
    <property type="evidence" value="ECO:0007669"/>
    <property type="project" value="UniProtKB-KW"/>
</dbReference>
<evidence type="ECO:0000256" key="10">
    <source>
        <dbReference type="ARBA" id="ARBA00022723"/>
    </source>
</evidence>
<feature type="binding site" evidence="21">
    <location>
        <position position="71"/>
    </location>
    <ligand>
        <name>substrate</name>
    </ligand>
</feature>
<sequence length="125" mass="13771">MANQPLKGLERLRAAWRNSSVGFRDIWRDEEAFRLECILFLVSIPIAVWLGQTAAATALLIVSGLFVLIVEVINSSIEAAIDRIGPERHELSRKAKDLGSLAVLMSTFVPGITWTAVIIDRLIGT</sequence>
<dbReference type="AlphaFoldDB" id="A0A927HDT9"/>
<feature type="active site" description="Proton acceptor" evidence="20">
    <location>
        <position position="71"/>
    </location>
</feature>
<dbReference type="InterPro" id="IPR036945">
    <property type="entry name" value="DAGK_sf"/>
</dbReference>
<feature type="binding site" evidence="21">
    <location>
        <position position="11"/>
    </location>
    <ligand>
        <name>substrate</name>
    </ligand>
</feature>
<dbReference type="GO" id="GO:0004143">
    <property type="term" value="F:ATP-dependent diacylglycerol kinase activity"/>
    <property type="evidence" value="ECO:0007669"/>
    <property type="project" value="UniProtKB-EC"/>
</dbReference>
<keyword evidence="13 22" id="KW-0067">ATP-binding</keyword>
<dbReference type="Proteomes" id="UP000635142">
    <property type="component" value="Unassembled WGS sequence"/>
</dbReference>
<evidence type="ECO:0000256" key="14">
    <source>
        <dbReference type="ARBA" id="ARBA00022842"/>
    </source>
</evidence>
<comment type="subcellular location">
    <subcellularLocation>
        <location evidence="1 24">Cell inner membrane</location>
        <topology evidence="1 24">Multi-pass membrane protein</topology>
    </subcellularLocation>
</comment>
<comment type="function">
    <text evidence="24">Catalyzes the ATP-dependent phosphorylation of sn-l,2-diacylglycerol (DAG) to phosphatidic acid. Involved in the recycling of diacylglycerol produced as a by-product during membrane-derived oligosaccharide (MDO) biosynthesis.</text>
</comment>
<evidence type="ECO:0000256" key="16">
    <source>
        <dbReference type="ARBA" id="ARBA00023098"/>
    </source>
</evidence>
<feature type="binding site" evidence="21">
    <location>
        <begin position="32"/>
        <end position="36"/>
    </location>
    <ligand>
        <name>substrate</name>
    </ligand>
</feature>
<evidence type="ECO:0000313" key="25">
    <source>
        <dbReference type="EMBL" id="MBD3664072.1"/>
    </source>
</evidence>
<dbReference type="PANTHER" id="PTHR34299:SF1">
    <property type="entry name" value="DIACYLGLYCEROL KINASE"/>
    <property type="match status" value="1"/>
</dbReference>
<evidence type="ECO:0000256" key="12">
    <source>
        <dbReference type="ARBA" id="ARBA00022777"/>
    </source>
</evidence>
<dbReference type="GO" id="GO:0006654">
    <property type="term" value="P:phosphatidic acid biosynthetic process"/>
    <property type="evidence" value="ECO:0007669"/>
    <property type="project" value="InterPro"/>
</dbReference>
<keyword evidence="15 24" id="KW-1133">Transmembrane helix</keyword>
<evidence type="ECO:0000256" key="9">
    <source>
        <dbReference type="ARBA" id="ARBA00022692"/>
    </source>
</evidence>
<dbReference type="RefSeq" id="WP_191074983.1">
    <property type="nucleotide sequence ID" value="NZ_JACTAG010000001.1"/>
</dbReference>
<feature type="transmembrane region" description="Helical" evidence="24">
    <location>
        <begin position="32"/>
        <end position="50"/>
    </location>
</feature>
<evidence type="ECO:0000256" key="7">
    <source>
        <dbReference type="ARBA" id="ARBA00022519"/>
    </source>
</evidence>
<dbReference type="CDD" id="cd14264">
    <property type="entry name" value="DAGK_IM"/>
    <property type="match status" value="1"/>
</dbReference>
<feature type="binding site" evidence="23">
    <location>
        <position position="30"/>
    </location>
    <ligand>
        <name>a divalent metal cation</name>
        <dbReference type="ChEBI" id="CHEBI:60240"/>
    </ligand>
</feature>
<evidence type="ECO:0000256" key="1">
    <source>
        <dbReference type="ARBA" id="ARBA00004429"/>
    </source>
</evidence>
<keyword evidence="19 24" id="KW-1208">Phospholipid metabolism</keyword>
<feature type="transmembrane region" description="Helical" evidence="24">
    <location>
        <begin position="98"/>
        <end position="119"/>
    </location>
</feature>
<keyword evidence="7 24" id="KW-0997">Cell inner membrane</keyword>
<keyword evidence="11 22" id="KW-0547">Nucleotide-binding</keyword>
<evidence type="ECO:0000256" key="11">
    <source>
        <dbReference type="ARBA" id="ARBA00022741"/>
    </source>
</evidence>
<keyword evidence="5" id="KW-1003">Cell membrane</keyword>
<evidence type="ECO:0000256" key="17">
    <source>
        <dbReference type="ARBA" id="ARBA00023136"/>
    </source>
</evidence>
<feature type="transmembrane region" description="Helical" evidence="24">
    <location>
        <begin position="56"/>
        <end position="77"/>
    </location>
</feature>
<feature type="binding site" evidence="22">
    <location>
        <position position="30"/>
    </location>
    <ligand>
        <name>ATP</name>
        <dbReference type="ChEBI" id="CHEBI:30616"/>
    </ligand>
</feature>
<comment type="similarity">
    <text evidence="2 24">Belongs to the bacterial diacylglycerol kinase family.</text>
</comment>
<evidence type="ECO:0000256" key="20">
    <source>
        <dbReference type="PIRSR" id="PIRSR600829-1"/>
    </source>
</evidence>
<keyword evidence="8 24" id="KW-0808">Transferase</keyword>
<feature type="binding site" evidence="21">
    <location>
        <position position="100"/>
    </location>
    <ligand>
        <name>substrate</name>
    </ligand>
</feature>
<dbReference type="PANTHER" id="PTHR34299">
    <property type="entry name" value="DIACYLGLYCEROL KINASE"/>
    <property type="match status" value="1"/>
</dbReference>
<keyword evidence="14 23" id="KW-0460">Magnesium</keyword>
<gene>
    <name evidence="25" type="ORF">H9Q16_09075</name>
</gene>
<evidence type="ECO:0000256" key="23">
    <source>
        <dbReference type="PIRSR" id="PIRSR600829-4"/>
    </source>
</evidence>
<keyword evidence="6" id="KW-0444">Lipid biosynthesis</keyword>
<reference evidence="25" key="1">
    <citation type="submission" date="2020-08" db="EMBL/GenBank/DDBJ databases">
        <title>Sulfitobacter aestuariivivens sp. nov., isolated from a tidal flat.</title>
        <authorList>
            <person name="Park S."/>
            <person name="Yoon J.-H."/>
        </authorList>
    </citation>
    <scope>NUCLEOTIDE SEQUENCE</scope>
    <source>
        <strain evidence="25">TSTF-M16</strain>
    </source>
</reference>
<name>A0A927HDT9_9RHOB</name>
<evidence type="ECO:0000256" key="4">
    <source>
        <dbReference type="ARBA" id="ARBA00017575"/>
    </source>
</evidence>
<proteinExistence type="inferred from homology"/>
<dbReference type="GO" id="GO:0005886">
    <property type="term" value="C:plasma membrane"/>
    <property type="evidence" value="ECO:0007669"/>
    <property type="project" value="UniProtKB-SubCell"/>
</dbReference>
<evidence type="ECO:0000256" key="2">
    <source>
        <dbReference type="ARBA" id="ARBA00005967"/>
    </source>
</evidence>
<comment type="catalytic activity">
    <reaction evidence="24">
        <text>a 1,2-diacyl-sn-glycerol + ATP = a 1,2-diacyl-sn-glycero-3-phosphate + ADP + H(+)</text>
        <dbReference type="Rhea" id="RHEA:10272"/>
        <dbReference type="ChEBI" id="CHEBI:15378"/>
        <dbReference type="ChEBI" id="CHEBI:17815"/>
        <dbReference type="ChEBI" id="CHEBI:30616"/>
        <dbReference type="ChEBI" id="CHEBI:58608"/>
        <dbReference type="ChEBI" id="CHEBI:456216"/>
        <dbReference type="EC" id="2.7.1.107"/>
    </reaction>
</comment>
<evidence type="ECO:0000256" key="8">
    <source>
        <dbReference type="ARBA" id="ARBA00022679"/>
    </source>
</evidence>
<evidence type="ECO:0000256" key="18">
    <source>
        <dbReference type="ARBA" id="ARBA00023209"/>
    </source>
</evidence>
<dbReference type="InterPro" id="IPR000829">
    <property type="entry name" value="DAGK"/>
</dbReference>
<feature type="binding site" evidence="22">
    <location>
        <begin position="96"/>
        <end position="97"/>
    </location>
    <ligand>
        <name>ATP</name>
        <dbReference type="ChEBI" id="CHEBI:30616"/>
    </ligand>
</feature>
<keyword evidence="17 24" id="KW-0472">Membrane</keyword>
<evidence type="ECO:0000313" key="26">
    <source>
        <dbReference type="Proteomes" id="UP000635142"/>
    </source>
</evidence>
<evidence type="ECO:0000256" key="24">
    <source>
        <dbReference type="RuleBase" id="RU363065"/>
    </source>
</evidence>
<dbReference type="GO" id="GO:0046872">
    <property type="term" value="F:metal ion binding"/>
    <property type="evidence" value="ECO:0007669"/>
    <property type="project" value="UniProtKB-KW"/>
</dbReference>
<evidence type="ECO:0000256" key="21">
    <source>
        <dbReference type="PIRSR" id="PIRSR600829-2"/>
    </source>
</evidence>
<dbReference type="Gene3D" id="1.10.287.3610">
    <property type="match status" value="1"/>
</dbReference>
<keyword evidence="16 24" id="KW-0443">Lipid metabolism</keyword>
<keyword evidence="12 24" id="KW-0418">Kinase</keyword>
<evidence type="ECO:0000256" key="6">
    <source>
        <dbReference type="ARBA" id="ARBA00022516"/>
    </source>
</evidence>
<dbReference type="InterPro" id="IPR033718">
    <property type="entry name" value="DAGK_prok"/>
</dbReference>
<keyword evidence="10 23" id="KW-0479">Metal-binding</keyword>
<feature type="binding site" evidence="22">
    <location>
        <position position="11"/>
    </location>
    <ligand>
        <name>ATP</name>
        <dbReference type="ChEBI" id="CHEBI:30616"/>
    </ligand>
</feature>
<evidence type="ECO:0000256" key="19">
    <source>
        <dbReference type="ARBA" id="ARBA00023264"/>
    </source>
</evidence>
<feature type="binding site" evidence="22">
    <location>
        <begin position="87"/>
        <end position="89"/>
    </location>
    <ligand>
        <name>ATP</name>
        <dbReference type="ChEBI" id="CHEBI:30616"/>
    </ligand>
</feature>
<keyword evidence="9 24" id="KW-0812">Transmembrane</keyword>
<dbReference type="EC" id="2.7.1.107" evidence="3 24"/>
<feature type="binding site" evidence="23">
    <location>
        <position position="78"/>
    </location>
    <ligand>
        <name>a divalent metal cation</name>
        <dbReference type="ChEBI" id="CHEBI:60240"/>
    </ligand>
</feature>
<dbReference type="Pfam" id="PF01219">
    <property type="entry name" value="DAGK_prokar"/>
    <property type="match status" value="1"/>
</dbReference>
<dbReference type="EMBL" id="JACTAG010000001">
    <property type="protein sequence ID" value="MBD3664072.1"/>
    <property type="molecule type" value="Genomic_DNA"/>
</dbReference>
<evidence type="ECO:0000256" key="3">
    <source>
        <dbReference type="ARBA" id="ARBA00012133"/>
    </source>
</evidence>
<evidence type="ECO:0000256" key="5">
    <source>
        <dbReference type="ARBA" id="ARBA00022475"/>
    </source>
</evidence>
<keyword evidence="18" id="KW-0594">Phospholipid biosynthesis</keyword>
<comment type="caution">
    <text evidence="25">The sequence shown here is derived from an EMBL/GenBank/DDBJ whole genome shotgun (WGS) entry which is preliminary data.</text>
</comment>
<evidence type="ECO:0000256" key="22">
    <source>
        <dbReference type="PIRSR" id="PIRSR600829-3"/>
    </source>
</evidence>
<comment type="cofactor">
    <cofactor evidence="23">
        <name>Mg(2+)</name>
        <dbReference type="ChEBI" id="CHEBI:18420"/>
    </cofactor>
    <text evidence="23">Mn(2+), Zn(2+), Cd(2+) and Co(2+) support activity to lesser extents.</text>
</comment>
<organism evidence="25 26">
    <name type="scientific">Sulfitobacter aestuariivivens</name>
    <dbReference type="NCBI Taxonomy" id="2766981"/>
    <lineage>
        <taxon>Bacteria</taxon>
        <taxon>Pseudomonadati</taxon>
        <taxon>Pseudomonadota</taxon>
        <taxon>Alphaproteobacteria</taxon>
        <taxon>Rhodobacterales</taxon>
        <taxon>Roseobacteraceae</taxon>
        <taxon>Sulfitobacter</taxon>
    </lineage>
</organism>
<evidence type="ECO:0000256" key="15">
    <source>
        <dbReference type="ARBA" id="ARBA00022989"/>
    </source>
</evidence>
<evidence type="ECO:0000256" key="13">
    <source>
        <dbReference type="ARBA" id="ARBA00022840"/>
    </source>
</evidence>
<feature type="binding site" evidence="21">
    <location>
        <begin position="24"/>
        <end position="27"/>
    </location>
    <ligand>
        <name>substrate</name>
    </ligand>
</feature>
<accession>A0A927HDT9</accession>